<feature type="region of interest" description="Disordered" evidence="2">
    <location>
        <begin position="198"/>
        <end position="228"/>
    </location>
</feature>
<gene>
    <name evidence="4" type="ORF">Ocin01_14437</name>
</gene>
<dbReference type="AlphaFoldDB" id="A0A1D2MH01"/>
<keyword evidence="1" id="KW-0175">Coiled coil</keyword>
<proteinExistence type="predicted"/>
<evidence type="ECO:0000256" key="2">
    <source>
        <dbReference type="SAM" id="MobiDB-lite"/>
    </source>
</evidence>
<name>A0A1D2MH01_ORCCI</name>
<evidence type="ECO:0000313" key="5">
    <source>
        <dbReference type="Proteomes" id="UP000094527"/>
    </source>
</evidence>
<feature type="domain" description="C2H2-type" evidence="3">
    <location>
        <begin position="310"/>
        <end position="330"/>
    </location>
</feature>
<dbReference type="Proteomes" id="UP000094527">
    <property type="component" value="Unassembled WGS sequence"/>
</dbReference>
<accession>A0A1D2MH01</accession>
<sequence>MTMTSCLFCTSSSPPPAQPSPLVFQGDSVINEQLKAILVLKHILKIPQETLRRFLQQNNGQFNPEIWLNLCSSCADSVHQFLETLKQISRLEKKLNGIETELKLKMQNSKEVASGSPVAEQIRTCVLYGYSIPETSFEVTENPELQLDDDDDNDDQIHSKFLLEPTSPMDIKQEFEVHQESVATFAVDILSSSPPHDHYSSLFLDPDDMDYETPPATSPPQQLNPQRKRRTIKLQDGNYSYSCEQCPYGSTNIHRYRLHLKNHEPGSKAVVCPKCGWYVMRIGAHNGKAHSRTSDKVGGKKVRRFTYYKCAECQALLGRLDDYKEHEILHENGNLHAVWMALSKDMESQ</sequence>
<dbReference type="InterPro" id="IPR013087">
    <property type="entry name" value="Znf_C2H2_type"/>
</dbReference>
<dbReference type="PROSITE" id="PS00028">
    <property type="entry name" value="ZINC_FINGER_C2H2_1"/>
    <property type="match status" value="1"/>
</dbReference>
<organism evidence="4 5">
    <name type="scientific">Orchesella cincta</name>
    <name type="common">Springtail</name>
    <name type="synonym">Podura cincta</name>
    <dbReference type="NCBI Taxonomy" id="48709"/>
    <lineage>
        <taxon>Eukaryota</taxon>
        <taxon>Metazoa</taxon>
        <taxon>Ecdysozoa</taxon>
        <taxon>Arthropoda</taxon>
        <taxon>Hexapoda</taxon>
        <taxon>Collembola</taxon>
        <taxon>Entomobryomorpha</taxon>
        <taxon>Entomobryoidea</taxon>
        <taxon>Orchesellidae</taxon>
        <taxon>Orchesellinae</taxon>
        <taxon>Orchesella</taxon>
    </lineage>
</organism>
<keyword evidence="5" id="KW-1185">Reference proteome</keyword>
<evidence type="ECO:0000313" key="4">
    <source>
        <dbReference type="EMBL" id="ODM92245.1"/>
    </source>
</evidence>
<comment type="caution">
    <text evidence="4">The sequence shown here is derived from an EMBL/GenBank/DDBJ whole genome shotgun (WGS) entry which is preliminary data.</text>
</comment>
<dbReference type="EMBL" id="LJIJ01001287">
    <property type="protein sequence ID" value="ODM92245.1"/>
    <property type="molecule type" value="Genomic_DNA"/>
</dbReference>
<dbReference type="SMART" id="SM00355">
    <property type="entry name" value="ZnF_C2H2"/>
    <property type="match status" value="2"/>
</dbReference>
<feature type="coiled-coil region" evidence="1">
    <location>
        <begin position="81"/>
        <end position="108"/>
    </location>
</feature>
<evidence type="ECO:0000259" key="3">
    <source>
        <dbReference type="PROSITE" id="PS00028"/>
    </source>
</evidence>
<evidence type="ECO:0000256" key="1">
    <source>
        <dbReference type="SAM" id="Coils"/>
    </source>
</evidence>
<reference evidence="4 5" key="1">
    <citation type="journal article" date="2016" name="Genome Biol. Evol.">
        <title>Gene Family Evolution Reflects Adaptation to Soil Environmental Stressors in the Genome of the Collembolan Orchesella cincta.</title>
        <authorList>
            <person name="Faddeeva-Vakhrusheva A."/>
            <person name="Derks M.F."/>
            <person name="Anvar S.Y."/>
            <person name="Agamennone V."/>
            <person name="Suring W."/>
            <person name="Smit S."/>
            <person name="van Straalen N.M."/>
            <person name="Roelofs D."/>
        </authorList>
    </citation>
    <scope>NUCLEOTIDE SEQUENCE [LARGE SCALE GENOMIC DNA]</scope>
    <source>
        <tissue evidence="4">Mixed pool</tissue>
    </source>
</reference>
<protein>
    <submittedName>
        <fullName evidence="4">Zinc finger and BTB domain-containing protein 16-A</fullName>
    </submittedName>
</protein>